<feature type="transmembrane region" description="Helical" evidence="1">
    <location>
        <begin position="143"/>
        <end position="163"/>
    </location>
</feature>
<feature type="transmembrane region" description="Helical" evidence="1">
    <location>
        <begin position="69"/>
        <end position="93"/>
    </location>
</feature>
<dbReference type="Pfam" id="PF04403">
    <property type="entry name" value="PqiA"/>
    <property type="match status" value="1"/>
</dbReference>
<evidence type="ECO:0000256" key="1">
    <source>
        <dbReference type="SAM" id="Phobius"/>
    </source>
</evidence>
<organism evidence="2">
    <name type="scientific">hydrothermal vent metagenome</name>
    <dbReference type="NCBI Taxonomy" id="652676"/>
    <lineage>
        <taxon>unclassified sequences</taxon>
        <taxon>metagenomes</taxon>
        <taxon>ecological metagenomes</taxon>
    </lineage>
</organism>
<protein>
    <recommendedName>
        <fullName evidence="3">Paraquat-inducible protein A</fullName>
    </recommendedName>
</protein>
<evidence type="ECO:0000313" key="2">
    <source>
        <dbReference type="EMBL" id="VAW96509.1"/>
    </source>
</evidence>
<feature type="transmembrane region" description="Helical" evidence="1">
    <location>
        <begin position="113"/>
        <end position="131"/>
    </location>
</feature>
<gene>
    <name evidence="2" type="ORF">MNBD_GAMMA22-1748</name>
</gene>
<dbReference type="InterPro" id="IPR007498">
    <property type="entry name" value="PqiA-like"/>
</dbReference>
<reference evidence="2" key="1">
    <citation type="submission" date="2018-06" db="EMBL/GenBank/DDBJ databases">
        <authorList>
            <person name="Zhirakovskaya E."/>
        </authorList>
    </citation>
    <scope>NUCLEOTIDE SEQUENCE</scope>
</reference>
<keyword evidence="1" id="KW-0812">Transmembrane</keyword>
<feature type="transmembrane region" description="Helical" evidence="1">
    <location>
        <begin position="20"/>
        <end position="39"/>
    </location>
</feature>
<evidence type="ECO:0008006" key="3">
    <source>
        <dbReference type="Google" id="ProtNLM"/>
    </source>
</evidence>
<dbReference type="EMBL" id="UOFS01000027">
    <property type="protein sequence ID" value="VAW96509.1"/>
    <property type="molecule type" value="Genomic_DNA"/>
</dbReference>
<dbReference type="AlphaFoldDB" id="A0A3B1ADX7"/>
<keyword evidence="1" id="KW-0472">Membrane</keyword>
<sequence>MEFNPQNNNIASKHPVNALFLQILITLSIIFLIIGLLAPIFTISKLIIIQNTFSIISGIQQLIENEQWFLFIIITSFSIVLPVVKIIVLSLLVSHKIASSDKNKKYLDWIHRIGKWSMLDVFVIAILIVGVKLGPLVDIEMNFGLYAFTISVILVLVCTTHIVKLSNNE</sequence>
<accession>A0A3B1ADX7</accession>
<proteinExistence type="predicted"/>
<keyword evidence="1" id="KW-1133">Transmembrane helix</keyword>
<name>A0A3B1ADX7_9ZZZZ</name>